<proteinExistence type="predicted"/>
<dbReference type="InterPro" id="IPR027974">
    <property type="entry name" value="DUF4470"/>
</dbReference>
<evidence type="ECO:0000313" key="2">
    <source>
        <dbReference type="EMBL" id="KAF5361312.1"/>
    </source>
</evidence>
<evidence type="ECO:0000259" key="1">
    <source>
        <dbReference type="Pfam" id="PF14737"/>
    </source>
</evidence>
<accession>A0A8H5LL76</accession>
<name>A0A8H5LL76_9AGAR</name>
<keyword evidence="3" id="KW-1185">Reference proteome</keyword>
<organism evidence="2 3">
    <name type="scientific">Tetrapyrgos nigripes</name>
    <dbReference type="NCBI Taxonomy" id="182062"/>
    <lineage>
        <taxon>Eukaryota</taxon>
        <taxon>Fungi</taxon>
        <taxon>Dikarya</taxon>
        <taxon>Basidiomycota</taxon>
        <taxon>Agaricomycotina</taxon>
        <taxon>Agaricomycetes</taxon>
        <taxon>Agaricomycetidae</taxon>
        <taxon>Agaricales</taxon>
        <taxon>Marasmiineae</taxon>
        <taxon>Marasmiaceae</taxon>
        <taxon>Tetrapyrgos</taxon>
    </lineage>
</organism>
<protein>
    <recommendedName>
        <fullName evidence="1">DUF4470 domain-containing protein</fullName>
    </recommendedName>
</protein>
<gene>
    <name evidence="2" type="ORF">D9758_010291</name>
</gene>
<comment type="caution">
    <text evidence="2">The sequence shown here is derived from an EMBL/GenBank/DDBJ whole genome shotgun (WGS) entry which is preliminary data.</text>
</comment>
<dbReference type="EMBL" id="JAACJM010000041">
    <property type="protein sequence ID" value="KAF5361312.1"/>
    <property type="molecule type" value="Genomic_DNA"/>
</dbReference>
<dbReference type="OrthoDB" id="5282002at2759"/>
<reference evidence="2 3" key="1">
    <citation type="journal article" date="2020" name="ISME J.">
        <title>Uncovering the hidden diversity of litter-decomposition mechanisms in mushroom-forming fungi.</title>
        <authorList>
            <person name="Floudas D."/>
            <person name="Bentzer J."/>
            <person name="Ahren D."/>
            <person name="Johansson T."/>
            <person name="Persson P."/>
            <person name="Tunlid A."/>
        </authorList>
    </citation>
    <scope>NUCLEOTIDE SEQUENCE [LARGE SCALE GENOMIC DNA]</scope>
    <source>
        <strain evidence="2 3">CBS 291.85</strain>
    </source>
</reference>
<evidence type="ECO:0000313" key="3">
    <source>
        <dbReference type="Proteomes" id="UP000559256"/>
    </source>
</evidence>
<dbReference type="Proteomes" id="UP000559256">
    <property type="component" value="Unassembled WGS sequence"/>
</dbReference>
<dbReference type="AlphaFoldDB" id="A0A8H5LL76"/>
<feature type="domain" description="DUF4470" evidence="1">
    <location>
        <begin position="162"/>
        <end position="260"/>
    </location>
</feature>
<dbReference type="Pfam" id="PF14737">
    <property type="entry name" value="DUF4470"/>
    <property type="match status" value="1"/>
</dbReference>
<sequence length="664" mass="74899">MPPTPTTLVETLQSSLDKIDSDQDKLSTLLSAMDLYDQPRELRALSGTGCDNSFSDDQNQHVWSQFMELAQKHGIEDQFISACLQRMDFSRTSTHLEHLECANHDLKSSKRCKERATKICNCKHKLRSKDWKPEWVEEQRRPSFMDDGAESSHTRFGVSRSLWGNMPAFDILNLKANEGLETSINRDLALAFVASGDIRNVIRTVNELPKNYGGTLDIVINDRDPMVQCRNLLLLIILGMVPDLSDATEIALHFWYSLFLPSSWLSKLGIILQESQLLTPGEHVRTLSFGSHLTLNVLMETQTQYFFAGTFVHNGPDKLTPAIANNTFYNFMNASERVDYVHRYYAGLEPSHRLAIQEWRRFGVLYPFSASSAYLNTPNPWLFGHDHTLFLNDHASPSQGWDVQAAFEVGKAHGTTQADIMGCLYFYIKDQLHTFAQRLRTFKMNISLFKYDAIELGKGIKGGTIPGIPRSILFDRIEVSNATDLQYAGVKPMLEAWGPFLKTKKANQHASLIGLFMNWAWSKGAKAVVDNRANAGNIIKTFVDYYPETIPKFPSTLDLNAGLSGISTFMGIMDNIELCHENSEAFNEYLRNQGALETCKNIGLRSRKTNTIIPHRIGGTLGHPWKTLPKKMTVEKYIMLGSLQYVLYCGRPPARAALGTTFIS</sequence>